<feature type="transmembrane region" description="Helical" evidence="1">
    <location>
        <begin position="353"/>
        <end position="373"/>
    </location>
</feature>
<feature type="transmembrane region" description="Helical" evidence="1">
    <location>
        <begin position="131"/>
        <end position="149"/>
    </location>
</feature>
<keyword evidence="3" id="KW-0808">Transferase</keyword>
<organism evidence="3 4">
    <name type="scientific">Amycolatopsis saalfeldensis</name>
    <dbReference type="NCBI Taxonomy" id="394193"/>
    <lineage>
        <taxon>Bacteria</taxon>
        <taxon>Bacillati</taxon>
        <taxon>Actinomycetota</taxon>
        <taxon>Actinomycetes</taxon>
        <taxon>Pseudonocardiales</taxon>
        <taxon>Pseudonocardiaceae</taxon>
        <taxon>Amycolatopsis</taxon>
    </lineage>
</organism>
<name>A0A1H8WQD2_9PSEU</name>
<keyword evidence="1" id="KW-0812">Transmembrane</keyword>
<feature type="transmembrane region" description="Helical" evidence="1">
    <location>
        <begin position="28"/>
        <end position="47"/>
    </location>
</feature>
<gene>
    <name evidence="3" type="ORF">SAMN04489732_105396</name>
</gene>
<dbReference type="GO" id="GO:0016740">
    <property type="term" value="F:transferase activity"/>
    <property type="evidence" value="ECO:0007669"/>
    <property type="project" value="UniProtKB-KW"/>
</dbReference>
<evidence type="ECO:0000313" key="4">
    <source>
        <dbReference type="Proteomes" id="UP000198582"/>
    </source>
</evidence>
<keyword evidence="1" id="KW-1133">Transmembrane helix</keyword>
<sequence>MALYLPPAPVVEVPSPWTDSARPHWNRAITVTAVVLIAILGYLTRWICDDGLIFTRAVEQILAGNGPVYNLGERAETSTSALWQWLLALAGFVFRQPDTSTISWILGLALTAGGFGLAVDGARRLHSGRSGALLLPFGILVLLGLRPVWEYATSGLETGLNTFWMAVCWWLLVRLRENGSSRAVVCTAFTIGLGPLVRPDQALVAAVFLVALWLTVRPAWRLTLAAAGAAAALPVGYEIFRMGFYGILVPMPALTKNAGESLWGRGFAYLADFADPYFLWLPLALATVLPVVLFRRLPARRDLVVAFAPVAAGLLHLVYVVKVGGDYMHARMLLPALFLLLLPILVIPRSRRLGAVTMVIALWAALSAGFLRYPAPDGSVRPIDDERAYYAAWTGRPNPTDSGDYVPKLQGLGNAVRAASGQRSLIYQGVDNRILTTPLRAGLPEQVMVVGVYLGTAGMLAPEQVGIVDFWGLANPIGARLDFPTRKPGHSKPLSNAWLLADYADPAAPVLPPGNFAIKSDVTPAEVAAARHALSCGDLAEIQRSAREPMSFGRFWRNLTGAWHRTQVTVPPDPFEAERKFCG</sequence>
<feature type="transmembrane region" description="Helical" evidence="1">
    <location>
        <begin position="277"/>
        <end position="294"/>
    </location>
</feature>
<dbReference type="EMBL" id="FOEF01000005">
    <property type="protein sequence ID" value="SEP29647.1"/>
    <property type="molecule type" value="Genomic_DNA"/>
</dbReference>
<evidence type="ECO:0000259" key="2">
    <source>
        <dbReference type="Pfam" id="PF26371"/>
    </source>
</evidence>
<feature type="transmembrane region" description="Helical" evidence="1">
    <location>
        <begin position="155"/>
        <end position="173"/>
    </location>
</feature>
<protein>
    <submittedName>
        <fullName evidence="3">Arabinofuranosyltransferase</fullName>
    </submittedName>
</protein>
<dbReference type="InterPro" id="IPR058983">
    <property type="entry name" value="AftB_C"/>
</dbReference>
<dbReference type="AlphaFoldDB" id="A0A1H8WQD2"/>
<reference evidence="3 4" key="1">
    <citation type="submission" date="2016-10" db="EMBL/GenBank/DDBJ databases">
        <authorList>
            <person name="de Groot N.N."/>
        </authorList>
    </citation>
    <scope>NUCLEOTIDE SEQUENCE [LARGE SCALE GENOMIC DNA]</scope>
    <source>
        <strain evidence="3 4">DSM 44993</strain>
    </source>
</reference>
<keyword evidence="1" id="KW-0472">Membrane</keyword>
<dbReference type="Proteomes" id="UP000198582">
    <property type="component" value="Unassembled WGS sequence"/>
</dbReference>
<evidence type="ECO:0000313" key="3">
    <source>
        <dbReference type="EMBL" id="SEP29647.1"/>
    </source>
</evidence>
<feature type="transmembrane region" description="Helical" evidence="1">
    <location>
        <begin position="303"/>
        <end position="321"/>
    </location>
</feature>
<keyword evidence="4" id="KW-1185">Reference proteome</keyword>
<feature type="transmembrane region" description="Helical" evidence="1">
    <location>
        <begin position="101"/>
        <end position="119"/>
    </location>
</feature>
<feature type="transmembrane region" description="Helical" evidence="1">
    <location>
        <begin position="180"/>
        <end position="197"/>
    </location>
</feature>
<evidence type="ECO:0000256" key="1">
    <source>
        <dbReference type="SAM" id="Phobius"/>
    </source>
</evidence>
<proteinExistence type="predicted"/>
<feature type="domain" description="Terminal beta-(1-&gt;2)-arabinofuranosyltransferase C-terminal" evidence="2">
    <location>
        <begin position="448"/>
        <end position="562"/>
    </location>
</feature>
<feature type="transmembrane region" description="Helical" evidence="1">
    <location>
        <begin position="227"/>
        <end position="248"/>
    </location>
</feature>
<feature type="transmembrane region" description="Helical" evidence="1">
    <location>
        <begin position="203"/>
        <end position="220"/>
    </location>
</feature>
<feature type="transmembrane region" description="Helical" evidence="1">
    <location>
        <begin position="327"/>
        <end position="346"/>
    </location>
</feature>
<accession>A0A1H8WQD2</accession>
<dbReference type="STRING" id="394193.SAMN04489732_105396"/>
<dbReference type="Pfam" id="PF26371">
    <property type="entry name" value="AftB_C"/>
    <property type="match status" value="1"/>
</dbReference>